<evidence type="ECO:0000256" key="2">
    <source>
        <dbReference type="PROSITE-ProRule" id="PRU00259"/>
    </source>
</evidence>
<feature type="compositionally biased region" description="Basic and acidic residues" evidence="4">
    <location>
        <begin position="1286"/>
        <end position="1296"/>
    </location>
</feature>
<evidence type="ECO:0000259" key="5">
    <source>
        <dbReference type="PROSITE" id="PS50020"/>
    </source>
</evidence>
<feature type="coiled-coil region" evidence="3">
    <location>
        <begin position="527"/>
        <end position="554"/>
    </location>
</feature>
<dbReference type="EMBL" id="JASMQC010000025">
    <property type="protein sequence ID" value="KAK1934622.1"/>
    <property type="molecule type" value="Genomic_DNA"/>
</dbReference>
<accession>A0AAD9GA64</accession>
<keyword evidence="3" id="KW-0175">Coiled coil</keyword>
<feature type="compositionally biased region" description="Basic and acidic residues" evidence="4">
    <location>
        <begin position="2027"/>
        <end position="2038"/>
    </location>
</feature>
<dbReference type="InterPro" id="IPR000225">
    <property type="entry name" value="Armadillo"/>
</dbReference>
<dbReference type="InterPro" id="IPR011989">
    <property type="entry name" value="ARM-like"/>
</dbReference>
<feature type="domain" description="WW" evidence="5">
    <location>
        <begin position="244"/>
        <end position="273"/>
    </location>
</feature>
<dbReference type="PANTHER" id="PTHR22895:SF0">
    <property type="entry name" value="ARMADILLO REPEAT-CONTAINING PROTEIN 6"/>
    <property type="match status" value="1"/>
</dbReference>
<reference evidence="6" key="1">
    <citation type="submission" date="2023-08" db="EMBL/GenBank/DDBJ databases">
        <title>Reference Genome Resource for the Citrus Pathogen Phytophthora citrophthora.</title>
        <authorList>
            <person name="Moller H."/>
            <person name="Coetzee B."/>
            <person name="Rose L.J."/>
            <person name="Van Niekerk J.M."/>
        </authorList>
    </citation>
    <scope>NUCLEOTIDE SEQUENCE</scope>
    <source>
        <strain evidence="6">STE-U-9442</strain>
    </source>
</reference>
<dbReference type="PANTHER" id="PTHR22895">
    <property type="entry name" value="ARMADILLO REPEAT-CONTAINING PROTEIN 6"/>
    <property type="match status" value="1"/>
</dbReference>
<dbReference type="SMART" id="SM00185">
    <property type="entry name" value="ARM"/>
    <property type="match status" value="8"/>
</dbReference>
<feature type="region of interest" description="Disordered" evidence="4">
    <location>
        <begin position="302"/>
        <end position="351"/>
    </location>
</feature>
<organism evidence="6 7">
    <name type="scientific">Phytophthora citrophthora</name>
    <dbReference type="NCBI Taxonomy" id="4793"/>
    <lineage>
        <taxon>Eukaryota</taxon>
        <taxon>Sar</taxon>
        <taxon>Stramenopiles</taxon>
        <taxon>Oomycota</taxon>
        <taxon>Peronosporomycetes</taxon>
        <taxon>Peronosporales</taxon>
        <taxon>Peronosporaceae</taxon>
        <taxon>Phytophthora</taxon>
    </lineage>
</organism>
<dbReference type="Proteomes" id="UP001259832">
    <property type="component" value="Unassembled WGS sequence"/>
</dbReference>
<feature type="repeat" description="ARM" evidence="2">
    <location>
        <begin position="1377"/>
        <end position="1421"/>
    </location>
</feature>
<feature type="coiled-coil region" evidence="3">
    <location>
        <begin position="933"/>
        <end position="1092"/>
    </location>
</feature>
<keyword evidence="7" id="KW-1185">Reference proteome</keyword>
<protein>
    <recommendedName>
        <fullName evidence="5">WW domain-containing protein</fullName>
    </recommendedName>
</protein>
<gene>
    <name evidence="6" type="ORF">P3T76_011231</name>
</gene>
<feature type="compositionally biased region" description="Acidic residues" evidence="4">
    <location>
        <begin position="1"/>
        <end position="45"/>
    </location>
</feature>
<feature type="region of interest" description="Disordered" evidence="4">
    <location>
        <begin position="2027"/>
        <end position="2050"/>
    </location>
</feature>
<dbReference type="InterPro" id="IPR001202">
    <property type="entry name" value="WW_dom"/>
</dbReference>
<keyword evidence="1" id="KW-0677">Repeat</keyword>
<evidence type="ECO:0000256" key="4">
    <source>
        <dbReference type="SAM" id="MobiDB-lite"/>
    </source>
</evidence>
<feature type="compositionally biased region" description="Basic and acidic residues" evidence="4">
    <location>
        <begin position="411"/>
        <end position="426"/>
    </location>
</feature>
<feature type="region of interest" description="Disordered" evidence="4">
    <location>
        <begin position="1"/>
        <end position="78"/>
    </location>
</feature>
<evidence type="ECO:0000313" key="7">
    <source>
        <dbReference type="Proteomes" id="UP001259832"/>
    </source>
</evidence>
<evidence type="ECO:0000256" key="3">
    <source>
        <dbReference type="SAM" id="Coils"/>
    </source>
</evidence>
<feature type="region of interest" description="Disordered" evidence="4">
    <location>
        <begin position="861"/>
        <end position="880"/>
    </location>
</feature>
<feature type="region of interest" description="Disordered" evidence="4">
    <location>
        <begin position="411"/>
        <end position="437"/>
    </location>
</feature>
<dbReference type="PROSITE" id="PS50020">
    <property type="entry name" value="WW_DOMAIN_2"/>
    <property type="match status" value="1"/>
</dbReference>
<feature type="region of interest" description="Disordered" evidence="4">
    <location>
        <begin position="1275"/>
        <end position="1296"/>
    </location>
</feature>
<name>A0AAD9GA64_9STRA</name>
<evidence type="ECO:0000256" key="1">
    <source>
        <dbReference type="ARBA" id="ARBA00022737"/>
    </source>
</evidence>
<feature type="compositionally biased region" description="Acidic residues" evidence="4">
    <location>
        <begin position="306"/>
        <end position="316"/>
    </location>
</feature>
<dbReference type="InterPro" id="IPR016024">
    <property type="entry name" value="ARM-type_fold"/>
</dbReference>
<sequence>MDEREDEFDASNEEEETQDEVNDEENPNDDQEVGENEASDDETYEIDLPGGGDIGEVEFGTPKDQDPTNEDEKEELKLEMSPMEAEIARVLDEGCTQVQQKLSEHFQVQKSRLEESAQQVQLAMKKFQQQLDKKDQTLAQSKLERDILETKVEFLEGKLQRQQTEQAEEREWLAELWPDTVPLPTLLIPIKKALDDRRSSKTTEPVKLVKDVASDHERQYLEALIARRVERERIRQQIQEASYWKVVLPEGEDPVPYYINSQTGVSAWDAPVAMAFEPPKGWNMATMDWEENFSLENFIPEAEKSENDEDEVDSDIEDSKAAVASESSEEEEDDEEDDVPIDPMPARERFEEELKRYEQLKADVEQSAAKQRSLAMEVLTAKRELFEREEEILKEEDAAVIAIERKRRIAEKEEQAAAKAKEEAKQRKAQQAADGKGSIPVFARDSVAKKGLTLAADDQVFEQELRDFAAQQRVDRLYLSMPLTRDVRVHDRHHLEPEFVHMKHVESRVLESETLEFDLLEKSSLRQEEAAAKVSELRELCEQIREQQKCIEEELLTVGNSIAELEAAATSPPEQPRPTEEELKRAADRFVTVDPLSDDEKEAKTREIEDKEAEKLVDSSSLPIPGDQVDDIRMQLDESELRELKAFTDSELVWRQWEKAEKVRNMRLNKLSDRQTLLTTSQKQLSVDLKLYEDSDAPFFERLRDLEKAANTRLWDLQSQTQVVRARFVVERAAREESVFQMRDRLKELQLQLEDACALPKQATHPLERLELEKKAAKLVVTLKQEEVALQGRYAKEEVAKALLVSLELKSCDYVDAKLQEETKLFAEKQALWDLNFTLADEMQRCRQTIERLELLVQKDEKPVENEEDDGESSPKELHEENSRVFESKLQYLQQVRRFLFLCYEREDRWRGLNGSALIKDTTSDEWMTNMQLSRQEEAMSLLKTQHEEQQQVLERQIKSLTQAKVDLQAQEKELTRKLFRLESDYQAASESVRVQTQSVIKALQNETEEHKIILEKEKIKFRSDREQLVREHDAIRAGLENQLQTLDDRIDKQTHWLTAAKRELHAQRVANEELLKAYQSLEKRRAAEVNDMRFRISAQIKKINNLEMWNLSMKISAKEAHTDFLNMQKEIALHQQQHKQLQRGLRFVNWRHRVTAQSILTDVNLLFSFFADGVEILAGASSEINDSLRENAGIEVLAALARHSSQQTVRAICARALGQLSWNSNATARSLGWKAKQKWFQWMKTQSNAVLDKLNVPFDSVADEEAKEVNWLADPSSPIDDLSGESDHDLSSKGGKTKDKKLLFTSTWQQFDDKTFPDTNVANQQYMGLSSNVLQTILDLCRSHETDKVVKRNALHSLALIVRSSRNTSIIGRLDGSIALLVGLLKPSEEDPQVVRHAVQALANLVYRNAHNQQILFSEGGIPLLLRLCERTVSSSDPLDADVDLTLATTQALSHLSHDHTLSCQAIVESRGISILTKLCNSPRIHDAIDLEVHELIQTYASQVIANAITLLDKEDSESDQRSYNVADFILEEQGKKTHDNQEQHKEENNPQKYAGVTTFVLMCASCNRNVAFHGAVVLGSIAQHDAIRAAIGAVSGMDALFLLAARMDDLPMVVQATWTLANLTWNRDNQYRVARYLDQLYQLCTLTSGHTIAVSLNQQEADGSDVQPEDPAAKLERRQQDEQLMKQIREHGLCILANSLFYNDANRQLVASHTDWMHILARNALNAEDATLENSARALCSLSYSDSIALQMGSTVLAGIPGSGNSTPMNGLHLFVRLCGRAGHVAVQQHGLFGVINMCLHDSNKTRMLEIPHGVDTLVNLSGHMNKDLCDPALEALELLADMRQLKQEHGITSTQSFESVDMKKLISLLSEATNPSLVAMISDAIADEVWKRPSAQIRLRNEHGLEKLLEICAKPSPLFPTAMSGSSPAAAAEIERRVRISCLWALRNTVANNVRNQDLVGALGGVQQLVSVFDRERQSEEVVEAVLAALIAVVMKHTRNSQQLVQFGLDMLIGLADEAENGNKLEEDQQHKERGVVLPPISSSTRVSPAKLDLGAFKFTPNAEKHLENPSLARELLHLVAPYNTRENVNTAPLPPDPKVRRMQQLQSLSASPVHKRQRS</sequence>
<evidence type="ECO:0000313" key="6">
    <source>
        <dbReference type="EMBL" id="KAK1934622.1"/>
    </source>
</evidence>
<feature type="compositionally biased region" description="Acidic residues" evidence="4">
    <location>
        <begin position="327"/>
        <end position="340"/>
    </location>
</feature>
<proteinExistence type="predicted"/>
<dbReference type="SUPFAM" id="SSF48371">
    <property type="entry name" value="ARM repeat"/>
    <property type="match status" value="2"/>
</dbReference>
<dbReference type="PROSITE" id="PS50176">
    <property type="entry name" value="ARM_REPEAT"/>
    <property type="match status" value="1"/>
</dbReference>
<comment type="caution">
    <text evidence="6">The sequence shown here is derived from an EMBL/GenBank/DDBJ whole genome shotgun (WGS) entry which is preliminary data.</text>
</comment>
<dbReference type="Gene3D" id="1.25.10.10">
    <property type="entry name" value="Leucine-rich Repeat Variant"/>
    <property type="match status" value="3"/>
</dbReference>